<keyword evidence="4" id="KW-1185">Reference proteome</keyword>
<sequence length="347" mass="41065">MDITFFIGNGFDLSRQLETSYIDFYKFLVDDQKIKKRIKKDNYFLEAIKKFMIDTKDINVTEDDASDVDWADFEKALGQYTINLKNETESEKYLNDLDDFRFDFIEYIDSQQNNYTVTEDMAKKMFEKLRLNFYIGIEKQNEIRIKNLLKSTNNPTYYFNFVNFNYTDTLNNIIKFTKQINDSNNGRFICREPIHVHRKLRTGAFLGVNDISQISNPDVFKERSLRDIIKPELQNYDDGTIPKTINSLINKTQIYFIFGMSMGVTDKLWWEKIATQVISNSNKFLIINKYLNDEDKGEAELLPRQKRIFKDKVIDEFLNNLELSKDQQTALLDRTFVILGSKNIFEL</sequence>
<evidence type="ECO:0000313" key="2">
    <source>
        <dbReference type="EMBL" id="UQW80688.1"/>
    </source>
</evidence>
<dbReference type="EMBL" id="CP093217">
    <property type="protein sequence ID" value="UQW80688.1"/>
    <property type="molecule type" value="Genomic_DNA"/>
</dbReference>
<dbReference type="Pfam" id="PF14253">
    <property type="entry name" value="AbiH"/>
    <property type="match status" value="1"/>
</dbReference>
<name>A0A2C6WNH4_9STAP</name>
<dbReference type="Proteomes" id="UP000223828">
    <property type="component" value="Unassembled WGS sequence"/>
</dbReference>
<dbReference type="AlphaFoldDB" id="A0A2C6WNH4"/>
<dbReference type="EMBL" id="MRZN01000002">
    <property type="protein sequence ID" value="PHK50640.1"/>
    <property type="molecule type" value="Genomic_DNA"/>
</dbReference>
<dbReference type="OrthoDB" id="9810135at2"/>
<dbReference type="RefSeq" id="WP_099089329.1">
    <property type="nucleotide sequence ID" value="NZ_CP093217.1"/>
</dbReference>
<protein>
    <submittedName>
        <fullName evidence="2">Bacteriophage abortive infection AbiH family protein</fullName>
    </submittedName>
</protein>
<reference evidence="2" key="4">
    <citation type="submission" date="2022-03" db="EMBL/GenBank/DDBJ databases">
        <title>Complete Genome Sequence of Staphylococcus edaphicus strain CCM 8731.</title>
        <authorList>
            <person name="Rimmer C.O."/>
            <person name="Thomas J.C."/>
        </authorList>
    </citation>
    <scope>NUCLEOTIDE SEQUENCE</scope>
    <source>
        <strain evidence="2">CCM 8731</strain>
    </source>
</reference>
<dbReference type="Proteomes" id="UP001056588">
    <property type="component" value="Chromosome"/>
</dbReference>
<evidence type="ECO:0000313" key="1">
    <source>
        <dbReference type="EMBL" id="PHK50640.1"/>
    </source>
</evidence>
<proteinExistence type="predicted"/>
<accession>A0A2C6WNH4</accession>
<evidence type="ECO:0000313" key="3">
    <source>
        <dbReference type="Proteomes" id="UP000223828"/>
    </source>
</evidence>
<organism evidence="1 3">
    <name type="scientific">Staphylococcus edaphicus</name>
    <dbReference type="NCBI Taxonomy" id="1955013"/>
    <lineage>
        <taxon>Bacteria</taxon>
        <taxon>Bacillati</taxon>
        <taxon>Bacillota</taxon>
        <taxon>Bacilli</taxon>
        <taxon>Bacillales</taxon>
        <taxon>Staphylococcaceae</taxon>
        <taxon>Staphylococcus</taxon>
    </lineage>
</organism>
<evidence type="ECO:0000313" key="4">
    <source>
        <dbReference type="Proteomes" id="UP001056588"/>
    </source>
</evidence>
<reference evidence="1" key="3">
    <citation type="submission" date="2017-10" db="EMBL/GenBank/DDBJ databases">
        <authorList>
            <person name="Vrbovska V."/>
            <person name="Kovarovic V."/>
            <person name="Indrakova A."/>
        </authorList>
    </citation>
    <scope>NUCLEOTIDE SEQUENCE</scope>
    <source>
        <strain evidence="1">CCM 8730</strain>
    </source>
</reference>
<dbReference type="InterPro" id="IPR025935">
    <property type="entry name" value="AbiH"/>
</dbReference>
<reference evidence="1" key="1">
    <citation type="journal article" date="2017" name="Appl. Environ. Microbiol.">
        <title>Staphylococcus edaphicus sp. nov., isolated in Antarctica, harbours mecC gene and genomic islands with suspected role in adaptation to extreme environment.</title>
        <authorList>
            <person name="Pantucek R."/>
            <person name="Sedlacek I."/>
            <person name="Indrakova A."/>
            <person name="Vrbovska V."/>
            <person name="Maslanova I."/>
            <person name="Kovarovic V."/>
            <person name="Svec P."/>
            <person name="Kralova S."/>
            <person name="Kristofova L."/>
            <person name="Keklakova J."/>
            <person name="Petras P."/>
            <person name="Doskar J."/>
        </authorList>
    </citation>
    <scope>NUCLEOTIDE SEQUENCE</scope>
    <source>
        <strain evidence="1">CCM 8730</strain>
    </source>
</reference>
<gene>
    <name evidence="1" type="ORF">BTJ66_02040</name>
    <name evidence="2" type="ORF">MNY58_08790</name>
</gene>
<reference evidence="3" key="2">
    <citation type="submission" date="2017-10" db="EMBL/GenBank/DDBJ databases">
        <title>Staphylococcus edaphicus sp. nov., isolated in Antarctica, harbouring mecC gene and genomic islands essential in adaptation to extreme environment.</title>
        <authorList>
            <person name="Pantucek R."/>
            <person name="Sedlacek I."/>
            <person name="Indrakova A."/>
            <person name="Vrbovska V."/>
            <person name="Maslanova I."/>
            <person name="Kovarovic V."/>
            <person name="Svec P."/>
            <person name="Kralova S."/>
            <person name="Kristofova L."/>
            <person name="Keklakova J."/>
            <person name="Petras P."/>
            <person name="Doskar J."/>
        </authorList>
    </citation>
    <scope>NUCLEOTIDE SEQUENCE [LARGE SCALE GENOMIC DNA]</scope>
    <source>
        <strain evidence="3">CCM 5085</strain>
    </source>
</reference>